<feature type="compositionally biased region" description="Basic and acidic residues" evidence="1">
    <location>
        <begin position="1"/>
        <end position="10"/>
    </location>
</feature>
<organism evidence="2 3">
    <name type="scientific">Vicia faba</name>
    <name type="common">Broad bean</name>
    <name type="synonym">Faba vulgaris</name>
    <dbReference type="NCBI Taxonomy" id="3906"/>
    <lineage>
        <taxon>Eukaryota</taxon>
        <taxon>Viridiplantae</taxon>
        <taxon>Streptophyta</taxon>
        <taxon>Embryophyta</taxon>
        <taxon>Tracheophyta</taxon>
        <taxon>Spermatophyta</taxon>
        <taxon>Magnoliopsida</taxon>
        <taxon>eudicotyledons</taxon>
        <taxon>Gunneridae</taxon>
        <taxon>Pentapetalae</taxon>
        <taxon>rosids</taxon>
        <taxon>fabids</taxon>
        <taxon>Fabales</taxon>
        <taxon>Fabaceae</taxon>
        <taxon>Papilionoideae</taxon>
        <taxon>50 kb inversion clade</taxon>
        <taxon>NPAAA clade</taxon>
        <taxon>Hologalegina</taxon>
        <taxon>IRL clade</taxon>
        <taxon>Fabeae</taxon>
        <taxon>Vicia</taxon>
    </lineage>
</organism>
<dbReference type="AlphaFoldDB" id="A0AAV0YMX8"/>
<proteinExistence type="predicted"/>
<dbReference type="EMBL" id="OX451736">
    <property type="protein sequence ID" value="CAI8587450.1"/>
    <property type="molecule type" value="Genomic_DNA"/>
</dbReference>
<accession>A0AAV0YMX8</accession>
<protein>
    <submittedName>
        <fullName evidence="2">Uncharacterized protein</fullName>
    </submittedName>
</protein>
<reference evidence="2 3" key="1">
    <citation type="submission" date="2023-01" db="EMBL/GenBank/DDBJ databases">
        <authorList>
            <person name="Kreplak J."/>
        </authorList>
    </citation>
    <scope>NUCLEOTIDE SEQUENCE [LARGE SCALE GENOMIC DNA]</scope>
</reference>
<keyword evidence="3" id="KW-1185">Reference proteome</keyword>
<evidence type="ECO:0000313" key="3">
    <source>
        <dbReference type="Proteomes" id="UP001157006"/>
    </source>
</evidence>
<feature type="region of interest" description="Disordered" evidence="1">
    <location>
        <begin position="1"/>
        <end position="26"/>
    </location>
</feature>
<sequence length="112" mass="12584">MALQGKDKGKANIGESSSNPAQDSKIEIVEPNLMSRRFLFNIRNRPLTPSKLVVLCPLLLKRKRRLTESEILKHLDQGTSSSNAAPVPEVVYTNEFIYHKMCSLENLVTTCL</sequence>
<evidence type="ECO:0000256" key="1">
    <source>
        <dbReference type="SAM" id="MobiDB-lite"/>
    </source>
</evidence>
<evidence type="ECO:0000313" key="2">
    <source>
        <dbReference type="EMBL" id="CAI8587450.1"/>
    </source>
</evidence>
<gene>
    <name evidence="2" type="ORF">VFH_I300320</name>
</gene>
<name>A0AAV0YMX8_VICFA</name>
<dbReference type="Proteomes" id="UP001157006">
    <property type="component" value="Chromosome 1L"/>
</dbReference>